<feature type="compositionally biased region" description="Polar residues" evidence="2">
    <location>
        <begin position="143"/>
        <end position="155"/>
    </location>
</feature>
<dbReference type="EMBL" id="JADYXP020000030">
    <property type="protein sequence ID" value="KAL0098941.1"/>
    <property type="molecule type" value="Genomic_DNA"/>
</dbReference>
<evidence type="ECO:0000313" key="4">
    <source>
        <dbReference type="Proteomes" id="UP001430953"/>
    </source>
</evidence>
<dbReference type="Proteomes" id="UP001430953">
    <property type="component" value="Unassembled WGS sequence"/>
</dbReference>
<reference evidence="3 4" key="1">
    <citation type="submission" date="2023-03" db="EMBL/GenBank/DDBJ databases">
        <title>High recombination rates correlate with genetic variation in Cardiocondyla obscurior ants.</title>
        <authorList>
            <person name="Errbii M."/>
        </authorList>
    </citation>
    <scope>NUCLEOTIDE SEQUENCE [LARGE SCALE GENOMIC DNA]</scope>
    <source>
        <strain evidence="3">Alpha-2009</strain>
        <tissue evidence="3">Whole body</tissue>
    </source>
</reference>
<sequence>MAERLGEEMSNLPSRDIIAEVLRTAQQVEQKVDQSEVERLKVEAASLRKEIEELKASRDAEYMPPPLKTQKAISEEMDDVEMEVIEAGEPLSFKEIAKTHTPSVKSIKDIESLIEKRLSFFAEEIRKEIGGMIATFAKQVVPQSTSTGARNNTPNVDAIKAFPRAPGSRWGCQGKQREGK</sequence>
<name>A0AAW2E9I8_9HYME</name>
<dbReference type="AlphaFoldDB" id="A0AAW2E9I8"/>
<proteinExistence type="predicted"/>
<evidence type="ECO:0000256" key="2">
    <source>
        <dbReference type="SAM" id="MobiDB-lite"/>
    </source>
</evidence>
<comment type="caution">
    <text evidence="3">The sequence shown here is derived from an EMBL/GenBank/DDBJ whole genome shotgun (WGS) entry which is preliminary data.</text>
</comment>
<feature type="region of interest" description="Disordered" evidence="2">
    <location>
        <begin position="143"/>
        <end position="180"/>
    </location>
</feature>
<accession>A0AAW2E9I8</accession>
<evidence type="ECO:0000256" key="1">
    <source>
        <dbReference type="SAM" id="Coils"/>
    </source>
</evidence>
<gene>
    <name evidence="3" type="ORF">PUN28_020884</name>
</gene>
<keyword evidence="4" id="KW-1185">Reference proteome</keyword>
<organism evidence="3 4">
    <name type="scientific">Cardiocondyla obscurior</name>
    <dbReference type="NCBI Taxonomy" id="286306"/>
    <lineage>
        <taxon>Eukaryota</taxon>
        <taxon>Metazoa</taxon>
        <taxon>Ecdysozoa</taxon>
        <taxon>Arthropoda</taxon>
        <taxon>Hexapoda</taxon>
        <taxon>Insecta</taxon>
        <taxon>Pterygota</taxon>
        <taxon>Neoptera</taxon>
        <taxon>Endopterygota</taxon>
        <taxon>Hymenoptera</taxon>
        <taxon>Apocrita</taxon>
        <taxon>Aculeata</taxon>
        <taxon>Formicoidea</taxon>
        <taxon>Formicidae</taxon>
        <taxon>Myrmicinae</taxon>
        <taxon>Cardiocondyla</taxon>
    </lineage>
</organism>
<keyword evidence="1" id="KW-0175">Coiled coil</keyword>
<feature type="coiled-coil region" evidence="1">
    <location>
        <begin position="18"/>
        <end position="57"/>
    </location>
</feature>
<protein>
    <submittedName>
        <fullName evidence="3">Uncharacterized protein</fullName>
    </submittedName>
</protein>
<evidence type="ECO:0000313" key="3">
    <source>
        <dbReference type="EMBL" id="KAL0098941.1"/>
    </source>
</evidence>